<comment type="similarity">
    <text evidence="1">Belongs to the short-chain dehydrogenases/reductases (SDR) family.</text>
</comment>
<dbReference type="SUPFAM" id="SSF51735">
    <property type="entry name" value="NAD(P)-binding Rossmann-fold domains"/>
    <property type="match status" value="1"/>
</dbReference>
<reference evidence="2" key="1">
    <citation type="journal article" date="2020" name="mSystems">
        <title>Genome- and Community-Level Interaction Insights into Carbon Utilization and Element Cycling Functions of Hydrothermarchaeota in Hydrothermal Sediment.</title>
        <authorList>
            <person name="Zhou Z."/>
            <person name="Liu Y."/>
            <person name="Xu W."/>
            <person name="Pan J."/>
            <person name="Luo Z.H."/>
            <person name="Li M."/>
        </authorList>
    </citation>
    <scope>NUCLEOTIDE SEQUENCE [LARGE SCALE GENOMIC DNA]</scope>
    <source>
        <strain evidence="2">HyVt-505</strain>
    </source>
</reference>
<dbReference type="PANTHER" id="PTHR45458">
    <property type="entry name" value="SHORT-CHAIN DEHYDROGENASE/REDUCTASE SDR"/>
    <property type="match status" value="1"/>
</dbReference>
<name>A0A832J6P3_9GAMM</name>
<accession>A0A832J6P3</accession>
<sequence length="225" mass="24516">MNVLITGAGRGIGLGFVRYYLKQGANVWACYRSDDSLLREINDDRLTIVEWDVTDDLPGHILECFPSKLDLLINNAGIYGPNKQQGQCLDNITAESMLSVFNINCVAPIRVVQCLKNRLISAKGRVANISSKMGSIEENSSGGCYAYRASKVALVMASKSMAIDLAPYAVRVLSLHPGWVRTDMTSQQGLISVDESVAGMASVIVNIDQYSPGTFVKFNGEVIPY</sequence>
<evidence type="ECO:0000256" key="1">
    <source>
        <dbReference type="RuleBase" id="RU000363"/>
    </source>
</evidence>
<dbReference type="EMBL" id="DRNF01000228">
    <property type="protein sequence ID" value="HHJ80704.1"/>
    <property type="molecule type" value="Genomic_DNA"/>
</dbReference>
<dbReference type="CDD" id="cd05325">
    <property type="entry name" value="carb_red_sniffer_like_SDR_c"/>
    <property type="match status" value="1"/>
</dbReference>
<dbReference type="AlphaFoldDB" id="A0A832J6P3"/>
<dbReference type="PANTHER" id="PTHR45458:SF1">
    <property type="entry name" value="SHORT CHAIN DEHYDROGENASE"/>
    <property type="match status" value="1"/>
</dbReference>
<dbReference type="GO" id="GO:0016616">
    <property type="term" value="F:oxidoreductase activity, acting on the CH-OH group of donors, NAD or NADP as acceptor"/>
    <property type="evidence" value="ECO:0007669"/>
    <property type="project" value="TreeGrafter"/>
</dbReference>
<dbReference type="Gene3D" id="3.40.50.720">
    <property type="entry name" value="NAD(P)-binding Rossmann-like Domain"/>
    <property type="match status" value="1"/>
</dbReference>
<dbReference type="Proteomes" id="UP000885832">
    <property type="component" value="Unassembled WGS sequence"/>
</dbReference>
<gene>
    <name evidence="2" type="ORF">ENJ65_03630</name>
</gene>
<dbReference type="PRINTS" id="PR00081">
    <property type="entry name" value="GDHRDH"/>
</dbReference>
<proteinExistence type="inferred from homology"/>
<organism evidence="2">
    <name type="scientific">Candidatus Tenderia electrophaga</name>
    <dbReference type="NCBI Taxonomy" id="1748243"/>
    <lineage>
        <taxon>Bacteria</taxon>
        <taxon>Pseudomonadati</taxon>
        <taxon>Pseudomonadota</taxon>
        <taxon>Gammaproteobacteria</taxon>
        <taxon>Candidatus Tenderiales</taxon>
        <taxon>Candidatus Tenderiaceae</taxon>
        <taxon>Candidatus Tenderia</taxon>
    </lineage>
</organism>
<dbReference type="InterPro" id="IPR036291">
    <property type="entry name" value="NAD(P)-bd_dom_sf"/>
</dbReference>
<dbReference type="Pfam" id="PF00106">
    <property type="entry name" value="adh_short"/>
    <property type="match status" value="1"/>
</dbReference>
<evidence type="ECO:0000313" key="2">
    <source>
        <dbReference type="EMBL" id="HHJ80704.1"/>
    </source>
</evidence>
<protein>
    <submittedName>
        <fullName evidence="2">SDR family oxidoreductase</fullName>
    </submittedName>
</protein>
<dbReference type="PRINTS" id="PR00080">
    <property type="entry name" value="SDRFAMILY"/>
</dbReference>
<dbReference type="InterPro" id="IPR052184">
    <property type="entry name" value="SDR_enzymes"/>
</dbReference>
<dbReference type="InterPro" id="IPR002347">
    <property type="entry name" value="SDR_fam"/>
</dbReference>
<comment type="caution">
    <text evidence="2">The sequence shown here is derived from an EMBL/GenBank/DDBJ whole genome shotgun (WGS) entry which is preliminary data.</text>
</comment>